<organism evidence="2">
    <name type="scientific">Salpingoeca rosetta (strain ATCC 50818 / BSB-021)</name>
    <dbReference type="NCBI Taxonomy" id="946362"/>
    <lineage>
        <taxon>Eukaryota</taxon>
        <taxon>Choanoflagellata</taxon>
        <taxon>Craspedida</taxon>
        <taxon>Salpingoecidae</taxon>
        <taxon>Salpingoeca</taxon>
    </lineage>
</organism>
<protein>
    <submittedName>
        <fullName evidence="1">Uncharacterized protein</fullName>
    </submittedName>
</protein>
<dbReference type="AlphaFoldDB" id="F2USC6"/>
<evidence type="ECO:0000313" key="2">
    <source>
        <dbReference type="Proteomes" id="UP000007799"/>
    </source>
</evidence>
<dbReference type="EMBL" id="GL832994">
    <property type="protein sequence ID" value="EGD81035.1"/>
    <property type="molecule type" value="Genomic_DNA"/>
</dbReference>
<dbReference type="KEGG" id="sre:PTSG_10978"/>
<proteinExistence type="predicted"/>
<keyword evidence="2" id="KW-1185">Reference proteome</keyword>
<dbReference type="RefSeq" id="XP_004987905.1">
    <property type="nucleotide sequence ID" value="XM_004987848.1"/>
</dbReference>
<dbReference type="InParanoid" id="F2USC6"/>
<gene>
    <name evidence="1" type="ORF">PTSG_10978</name>
</gene>
<name>F2USC6_SALR5</name>
<dbReference type="GeneID" id="16068433"/>
<evidence type="ECO:0000313" key="1">
    <source>
        <dbReference type="EMBL" id="EGD81035.1"/>
    </source>
</evidence>
<reference evidence="1" key="1">
    <citation type="submission" date="2009-08" db="EMBL/GenBank/DDBJ databases">
        <title>Annotation of Salpingoeca rosetta.</title>
        <authorList>
            <consortium name="The Broad Institute Genome Sequencing Platform"/>
            <person name="Russ C."/>
            <person name="Cuomo C."/>
            <person name="Burger G."/>
            <person name="Gray M.W."/>
            <person name="Holland P.W.H."/>
            <person name="King N."/>
            <person name="Lang F.B.F."/>
            <person name="Roger A.J."/>
            <person name="Ruiz-Trillo I."/>
            <person name="Young S.K."/>
            <person name="Zeng Q."/>
            <person name="Gargeya S."/>
            <person name="Alvarado L."/>
            <person name="Berlin A."/>
            <person name="Chapman S.B."/>
            <person name="Chen Z."/>
            <person name="Freedman E."/>
            <person name="Gellesch M."/>
            <person name="Goldberg J."/>
            <person name="Griggs A."/>
            <person name="Gujja S."/>
            <person name="Heilman E."/>
            <person name="Heiman D."/>
            <person name="Howarth C."/>
            <person name="Mehta T."/>
            <person name="Neiman D."/>
            <person name="Pearson M."/>
            <person name="Roberts A."/>
            <person name="Saif S."/>
            <person name="Shea T."/>
            <person name="Shenoy N."/>
            <person name="Sisk P."/>
            <person name="Stolte C."/>
            <person name="Sykes S."/>
            <person name="White J."/>
            <person name="Yandava C."/>
            <person name="Haas B."/>
            <person name="Nusbaum C."/>
            <person name="Birren B."/>
        </authorList>
    </citation>
    <scope>NUCLEOTIDE SEQUENCE [LARGE SCALE GENOMIC DNA]</scope>
    <source>
        <strain evidence="1">ATCC 50818</strain>
    </source>
</reference>
<dbReference type="OrthoDB" id="10664124at2759"/>
<dbReference type="Proteomes" id="UP000007799">
    <property type="component" value="Unassembled WGS sequence"/>
</dbReference>
<sequence>MRLFDSDASVADALLPPHSQSLAASSFIGELLHNPDKAHPRGLTCAGPGCDRTHSVTWTKPADPNNLPWAPDPSSPLSSDDIYLCWQCCALYALQGADADAHCWVFTGKEMVCTWGSS</sequence>
<accession>F2USC6</accession>